<reference evidence="2 3" key="1">
    <citation type="submission" date="2020-10" db="EMBL/GenBank/DDBJ databases">
        <authorList>
            <person name="Sedaghatjoo S."/>
        </authorList>
    </citation>
    <scope>NUCLEOTIDE SEQUENCE [LARGE SCALE GENOMIC DNA]</scope>
    <source>
        <strain evidence="2 3">LLFL</strain>
    </source>
</reference>
<evidence type="ECO:0000313" key="2">
    <source>
        <dbReference type="EMBL" id="CAD6910823.1"/>
    </source>
</evidence>
<dbReference type="Proteomes" id="UP000836404">
    <property type="component" value="Unassembled WGS sequence"/>
</dbReference>
<evidence type="ECO:0000313" key="3">
    <source>
        <dbReference type="Proteomes" id="UP000836404"/>
    </source>
</evidence>
<keyword evidence="1" id="KW-0732">Signal</keyword>
<sequence>MKPATALLTIAAMAFVAQAAPVPLLNANEMPKFQVRAVAGLAGGIFDHFSLHHPRSSRSIGGNDYADTLRMKRAGGGAEAGAVVNTAEAAAGTAVEATKGAKTWVKLAFAGVAGALFDHMYLNRSHNSRSIGENEYGDILRIKREEA</sequence>
<gene>
    <name evidence="2" type="ORF">JKILLFL_G7512</name>
</gene>
<evidence type="ECO:0000256" key="1">
    <source>
        <dbReference type="SAM" id="SignalP"/>
    </source>
</evidence>
<organism evidence="2 3">
    <name type="scientific">Tilletia laevis</name>
    <dbReference type="NCBI Taxonomy" id="157183"/>
    <lineage>
        <taxon>Eukaryota</taxon>
        <taxon>Fungi</taxon>
        <taxon>Dikarya</taxon>
        <taxon>Basidiomycota</taxon>
        <taxon>Ustilaginomycotina</taxon>
        <taxon>Exobasidiomycetes</taxon>
        <taxon>Tilletiales</taxon>
        <taxon>Tilletiaceae</taxon>
        <taxon>Tilletia</taxon>
    </lineage>
</organism>
<feature type="signal peptide" evidence="1">
    <location>
        <begin position="1"/>
        <end position="19"/>
    </location>
</feature>
<proteinExistence type="predicted"/>
<accession>A0A9N8LGA8</accession>
<name>A0A9N8LGA8_9BASI</name>
<feature type="chain" id="PRO_5040324752" evidence="1">
    <location>
        <begin position="20"/>
        <end position="147"/>
    </location>
</feature>
<keyword evidence="3" id="KW-1185">Reference proteome</keyword>
<dbReference type="AlphaFoldDB" id="A0A9N8LGA8"/>
<protein>
    <submittedName>
        <fullName evidence="2">Uncharacterized protein</fullName>
    </submittedName>
</protein>
<comment type="caution">
    <text evidence="2">The sequence shown here is derived from an EMBL/GenBank/DDBJ whole genome shotgun (WGS) entry which is preliminary data.</text>
</comment>
<dbReference type="EMBL" id="CAJHJF010001059">
    <property type="protein sequence ID" value="CAD6910823.1"/>
    <property type="molecule type" value="Genomic_DNA"/>
</dbReference>